<proteinExistence type="predicted"/>
<protein>
    <submittedName>
        <fullName evidence="1">Uncharacterized protein</fullName>
    </submittedName>
</protein>
<sequence>MFDNATKIRNIFDFLEEHRDEIFKAAYDSEDGREEFMIVLGNENLRIVLRRDKQVYLSRLGYTRGIISTIDDDLHFRVEAFLHSLPFRNYTEQLDEVWDHG</sequence>
<name>A0A9N6WWS7_9VIRU</name>
<organism evidence="1">
    <name type="scientific">Ochrobactrum phage ORM_20</name>
    <dbReference type="NCBI Taxonomy" id="2985243"/>
    <lineage>
        <taxon>Viruses</taxon>
    </lineage>
</organism>
<evidence type="ECO:0000313" key="1">
    <source>
        <dbReference type="EMBL" id="CAI3971221.1"/>
    </source>
</evidence>
<dbReference type="EMBL" id="OX359470">
    <property type="protein sequence ID" value="CAI3971221.1"/>
    <property type="molecule type" value="Genomic_DNA"/>
</dbReference>
<accession>A0A9N6WWS7</accession>
<gene>
    <name evidence="1" type="ORF">ORM20_00172</name>
</gene>
<reference evidence="1" key="1">
    <citation type="submission" date="2022-10" db="EMBL/GenBank/DDBJ databases">
        <authorList>
            <person name="Meaden S."/>
        </authorList>
    </citation>
    <scope>NUCLEOTIDE SEQUENCE</scope>
</reference>